<keyword evidence="3" id="KW-1185">Reference proteome</keyword>
<dbReference type="RefSeq" id="WP_144228169.1">
    <property type="nucleotide sequence ID" value="NZ_CBCRVV010000001.1"/>
</dbReference>
<protein>
    <submittedName>
        <fullName evidence="2">Type II and III secretion system protein</fullName>
    </submittedName>
</protein>
<feature type="signal peptide" evidence="1">
    <location>
        <begin position="1"/>
        <end position="18"/>
    </location>
</feature>
<dbReference type="AlphaFoldDB" id="A0A556QMH7"/>
<evidence type="ECO:0000256" key="1">
    <source>
        <dbReference type="SAM" id="SignalP"/>
    </source>
</evidence>
<gene>
    <name evidence="2" type="ORF">FPL22_00540</name>
</gene>
<accession>A0A556QMH7</accession>
<keyword evidence="1" id="KW-0732">Signal</keyword>
<organism evidence="2 3">
    <name type="scientific">Rariglobus hedericola</name>
    <dbReference type="NCBI Taxonomy" id="2597822"/>
    <lineage>
        <taxon>Bacteria</taxon>
        <taxon>Pseudomonadati</taxon>
        <taxon>Verrucomicrobiota</taxon>
        <taxon>Opitutia</taxon>
        <taxon>Opitutales</taxon>
        <taxon>Opitutaceae</taxon>
        <taxon>Rariglobus</taxon>
    </lineage>
</organism>
<dbReference type="EMBL" id="VMBG01000001">
    <property type="protein sequence ID" value="TSJ77827.1"/>
    <property type="molecule type" value="Genomic_DNA"/>
</dbReference>
<comment type="caution">
    <text evidence="2">The sequence shown here is derived from an EMBL/GenBank/DDBJ whole genome shotgun (WGS) entry which is preliminary data.</text>
</comment>
<evidence type="ECO:0000313" key="2">
    <source>
        <dbReference type="EMBL" id="TSJ77827.1"/>
    </source>
</evidence>
<reference evidence="2 3" key="1">
    <citation type="submission" date="2019-07" db="EMBL/GenBank/DDBJ databases">
        <title>Description of 53C-WASEF.</title>
        <authorList>
            <person name="Pitt A."/>
            <person name="Hahn M.W."/>
        </authorList>
    </citation>
    <scope>NUCLEOTIDE SEQUENCE [LARGE SCALE GENOMIC DNA]</scope>
    <source>
        <strain evidence="2 3">53C-WASEF</strain>
    </source>
</reference>
<dbReference type="Proteomes" id="UP000315648">
    <property type="component" value="Unassembled WGS sequence"/>
</dbReference>
<sequence length="175" mass="19885">MKTLLALFLAFTFSSAMADTYTLYFVRGDAHLFDGVTNQSLRAKIHSSEAVMEIFIQTDSSSSKGTLQTYKLDFVQEWDEAGIPKSNGSRDVGTKFKVQEKGDEITYEFSDTRLERWISISPPKPLLQPVFTSQESSSQIRLKKGEIIVLSGVSVDENHNKTSRKIRRYFIIERS</sequence>
<feature type="chain" id="PRO_5022230248" evidence="1">
    <location>
        <begin position="19"/>
        <end position="175"/>
    </location>
</feature>
<evidence type="ECO:0000313" key="3">
    <source>
        <dbReference type="Proteomes" id="UP000315648"/>
    </source>
</evidence>
<name>A0A556QMH7_9BACT</name>
<proteinExistence type="predicted"/>